<dbReference type="EMBL" id="JYDI01000457">
    <property type="protein sequence ID" value="KRY44885.1"/>
    <property type="molecule type" value="Genomic_DNA"/>
</dbReference>
<feature type="region of interest" description="Disordered" evidence="1">
    <location>
        <begin position="263"/>
        <end position="311"/>
    </location>
</feature>
<feature type="compositionally biased region" description="Basic and acidic residues" evidence="1">
    <location>
        <begin position="356"/>
        <end position="370"/>
    </location>
</feature>
<organism evidence="2 3">
    <name type="scientific">Trichinella britovi</name>
    <name type="common">Parasitic roundworm</name>
    <dbReference type="NCBI Taxonomy" id="45882"/>
    <lineage>
        <taxon>Eukaryota</taxon>
        <taxon>Metazoa</taxon>
        <taxon>Ecdysozoa</taxon>
        <taxon>Nematoda</taxon>
        <taxon>Enoplea</taxon>
        <taxon>Dorylaimia</taxon>
        <taxon>Trichinellida</taxon>
        <taxon>Trichinellidae</taxon>
        <taxon>Trichinella</taxon>
    </lineage>
</organism>
<reference evidence="2 3" key="1">
    <citation type="submission" date="2015-01" db="EMBL/GenBank/DDBJ databases">
        <title>Evolution of Trichinella species and genotypes.</title>
        <authorList>
            <person name="Korhonen P.K."/>
            <person name="Edoardo P."/>
            <person name="Giuseppe L.R."/>
            <person name="Gasser R.B."/>
        </authorList>
    </citation>
    <scope>NUCLEOTIDE SEQUENCE [LARGE SCALE GENOMIC DNA]</scope>
    <source>
        <strain evidence="2">ISS120</strain>
    </source>
</reference>
<dbReference type="Proteomes" id="UP000054653">
    <property type="component" value="Unassembled WGS sequence"/>
</dbReference>
<dbReference type="AlphaFoldDB" id="A0A0V1C6I8"/>
<feature type="compositionally biased region" description="Basic and acidic residues" evidence="1">
    <location>
        <begin position="286"/>
        <end position="302"/>
    </location>
</feature>
<evidence type="ECO:0000256" key="1">
    <source>
        <dbReference type="SAM" id="MobiDB-lite"/>
    </source>
</evidence>
<accession>A0A0V1C6I8</accession>
<keyword evidence="3" id="KW-1185">Reference proteome</keyword>
<protein>
    <submittedName>
        <fullName evidence="2">Uncharacterized protein</fullName>
    </submittedName>
</protein>
<feature type="compositionally biased region" description="Polar residues" evidence="1">
    <location>
        <begin position="271"/>
        <end position="285"/>
    </location>
</feature>
<evidence type="ECO:0000313" key="2">
    <source>
        <dbReference type="EMBL" id="KRY44885.1"/>
    </source>
</evidence>
<gene>
    <name evidence="2" type="ORF">T03_2878</name>
</gene>
<name>A0A0V1C6I8_TRIBR</name>
<feature type="region of interest" description="Disordered" evidence="1">
    <location>
        <begin position="350"/>
        <end position="378"/>
    </location>
</feature>
<evidence type="ECO:0000313" key="3">
    <source>
        <dbReference type="Proteomes" id="UP000054653"/>
    </source>
</evidence>
<comment type="caution">
    <text evidence="2">The sequence shown here is derived from an EMBL/GenBank/DDBJ whole genome shotgun (WGS) entry which is preliminary data.</text>
</comment>
<sequence length="404" mass="46496">MIHINGELRNLERARRMQLERLKYKERHLKKLYRDYLTMKNSNKGEGKVEFCEDISVEAYGAYGRGEHHRLEEIGTLFDQLQSAISENIKVKEIEYSTHKKLIKLKYELDKELDEIRKKRMKILHLECQYKIKQTADVVDEKDLSNSDTDHHTSPSQRKKLSLSCISEEDIDHANDEIQTLKSEEKETGELSMCFSGIKEVNEIHTLLNEMEECSKSFQQLAESEKESAHHVSNDFISISEEIPNGSSFFTYVKLESGRKFQNEKTEESISKTSAHGKTTAQSFYEKSHLSKTGKYESDSENPRNNGGSRSVGCRLRCGLSLQLLLACSNKRFSRFLGCHFSSVLSISSRRRKRDRKDNRDCSDHEDSPKAEAYSPASNVFPEHGTAVLVGYVRRHLRLNSVSL</sequence>
<proteinExistence type="predicted"/>